<name>A0ABU2C538_9BURK</name>
<evidence type="ECO:0000313" key="3">
    <source>
        <dbReference type="EMBL" id="MDR7376451.1"/>
    </source>
</evidence>
<evidence type="ECO:0000259" key="2">
    <source>
        <dbReference type="Pfam" id="PF12697"/>
    </source>
</evidence>
<dbReference type="EMBL" id="JAVDXT010000001">
    <property type="protein sequence ID" value="MDR7376451.1"/>
    <property type="molecule type" value="Genomic_DNA"/>
</dbReference>
<keyword evidence="4" id="KW-1185">Reference proteome</keyword>
<dbReference type="InterPro" id="IPR029058">
    <property type="entry name" value="AB_hydrolase_fold"/>
</dbReference>
<dbReference type="SUPFAM" id="SSF53474">
    <property type="entry name" value="alpha/beta-Hydrolases"/>
    <property type="match status" value="1"/>
</dbReference>
<feature type="chain" id="PRO_5045174452" evidence="1">
    <location>
        <begin position="29"/>
        <end position="260"/>
    </location>
</feature>
<dbReference type="Gene3D" id="3.40.50.1820">
    <property type="entry name" value="alpha/beta hydrolase"/>
    <property type="match status" value="1"/>
</dbReference>
<evidence type="ECO:0000313" key="4">
    <source>
        <dbReference type="Proteomes" id="UP001180487"/>
    </source>
</evidence>
<comment type="caution">
    <text evidence="3">The sequence shown here is derived from an EMBL/GenBank/DDBJ whole genome shotgun (WGS) entry which is preliminary data.</text>
</comment>
<dbReference type="PANTHER" id="PTHR37017:SF11">
    <property type="entry name" value="ESTERASE_LIPASE_THIOESTERASE DOMAIN-CONTAINING PROTEIN"/>
    <property type="match status" value="1"/>
</dbReference>
<protein>
    <submittedName>
        <fullName evidence="3">Pimeloyl-ACP methyl ester carboxylesterase</fullName>
    </submittedName>
</protein>
<evidence type="ECO:0000256" key="1">
    <source>
        <dbReference type="SAM" id="SignalP"/>
    </source>
</evidence>
<dbReference type="InterPro" id="IPR000073">
    <property type="entry name" value="AB_hydrolase_1"/>
</dbReference>
<dbReference type="Proteomes" id="UP001180487">
    <property type="component" value="Unassembled WGS sequence"/>
</dbReference>
<keyword evidence="1" id="KW-0732">Signal</keyword>
<dbReference type="PANTHER" id="PTHR37017">
    <property type="entry name" value="AB HYDROLASE-1 DOMAIN-CONTAINING PROTEIN-RELATED"/>
    <property type="match status" value="1"/>
</dbReference>
<reference evidence="3 4" key="1">
    <citation type="submission" date="2023-07" db="EMBL/GenBank/DDBJ databases">
        <title>Sorghum-associated microbial communities from plants grown in Nebraska, USA.</title>
        <authorList>
            <person name="Schachtman D."/>
        </authorList>
    </citation>
    <scope>NUCLEOTIDE SEQUENCE [LARGE SCALE GENOMIC DNA]</scope>
    <source>
        <strain evidence="3 4">BE313</strain>
    </source>
</reference>
<organism evidence="3 4">
    <name type="scientific">Rhodoferax ferrireducens</name>
    <dbReference type="NCBI Taxonomy" id="192843"/>
    <lineage>
        <taxon>Bacteria</taxon>
        <taxon>Pseudomonadati</taxon>
        <taxon>Pseudomonadota</taxon>
        <taxon>Betaproteobacteria</taxon>
        <taxon>Burkholderiales</taxon>
        <taxon>Comamonadaceae</taxon>
        <taxon>Rhodoferax</taxon>
    </lineage>
</organism>
<gene>
    <name evidence="3" type="ORF">J2X19_001109</name>
</gene>
<dbReference type="RefSeq" id="WP_310371389.1">
    <property type="nucleotide sequence ID" value="NZ_JAVDXT010000001.1"/>
</dbReference>
<proteinExistence type="predicted"/>
<sequence length="260" mass="27462">MFNTSPAWRWLSCTLALAASFAVAPTHAATPQATVRNIVLVHGAFADGSSWSPVIKLLQRKGYHVTAVQNPLTSLADDVAATRRVLDRQKGGVILVGHSWAGTVVTEAGNADNVQGLVYLSALVPDSGESTADLLTRLAAPMEGFTPDKDGLLWLDDPVAYRQVMAGDVPAPQAALLAATQQPMAARAFGDKVNTAAWRSKPSWYLLTENDKALPPRVQQALAQAIGATTVSIKSSHMSLVSHPDAVVALIERAARSVGP</sequence>
<feature type="signal peptide" evidence="1">
    <location>
        <begin position="1"/>
        <end position="28"/>
    </location>
</feature>
<feature type="domain" description="AB hydrolase-1" evidence="2">
    <location>
        <begin position="38"/>
        <end position="249"/>
    </location>
</feature>
<dbReference type="InterPro" id="IPR052897">
    <property type="entry name" value="Sec-Metab_Biosynth_Hydrolase"/>
</dbReference>
<dbReference type="Pfam" id="PF12697">
    <property type="entry name" value="Abhydrolase_6"/>
    <property type="match status" value="1"/>
</dbReference>
<accession>A0ABU2C538</accession>